<keyword evidence="2" id="KW-1185">Reference proteome</keyword>
<accession>A0AA39CGE4</accession>
<sequence length="185" mass="20371">MTELGPLVFRMKPNDDCNVPNAETTRDKFSQAKEVDDAYFIDPFEDINDATDQVLEDNGTSRHNEPSDPVVEGSLLATKGGPLWALGNTRRWEPHPPTDLPSFQEAGAETTGGGHVDIPCAGKAIERHELRLMSMLDNFVAAPTNDIPDLFPRRLLEGNLQEPQVNTKLFEGQGSLQALVEGVEF</sequence>
<organism evidence="1 2">
    <name type="scientific">Cladophialophora chaetospira</name>
    <dbReference type="NCBI Taxonomy" id="386627"/>
    <lineage>
        <taxon>Eukaryota</taxon>
        <taxon>Fungi</taxon>
        <taxon>Dikarya</taxon>
        <taxon>Ascomycota</taxon>
        <taxon>Pezizomycotina</taxon>
        <taxon>Eurotiomycetes</taxon>
        <taxon>Chaetothyriomycetidae</taxon>
        <taxon>Chaetothyriales</taxon>
        <taxon>Herpotrichiellaceae</taxon>
        <taxon>Cladophialophora</taxon>
    </lineage>
</organism>
<evidence type="ECO:0000313" key="2">
    <source>
        <dbReference type="Proteomes" id="UP001172673"/>
    </source>
</evidence>
<dbReference type="EMBL" id="JAPDRK010000012">
    <property type="protein sequence ID" value="KAJ9607148.1"/>
    <property type="molecule type" value="Genomic_DNA"/>
</dbReference>
<protein>
    <submittedName>
        <fullName evidence="1">Uncharacterized protein</fullName>
    </submittedName>
</protein>
<dbReference type="Proteomes" id="UP001172673">
    <property type="component" value="Unassembled WGS sequence"/>
</dbReference>
<proteinExistence type="predicted"/>
<reference evidence="1" key="1">
    <citation type="submission" date="2022-10" db="EMBL/GenBank/DDBJ databases">
        <title>Culturing micro-colonial fungi from biological soil crusts in the Mojave desert and describing Neophaeococcomyces mojavensis, and introducing the new genera and species Taxawa tesnikishii.</title>
        <authorList>
            <person name="Kurbessoian T."/>
            <person name="Stajich J.E."/>
        </authorList>
    </citation>
    <scope>NUCLEOTIDE SEQUENCE</scope>
    <source>
        <strain evidence="1">TK_41</strain>
    </source>
</reference>
<name>A0AA39CGE4_9EURO</name>
<evidence type="ECO:0000313" key="1">
    <source>
        <dbReference type="EMBL" id="KAJ9607148.1"/>
    </source>
</evidence>
<dbReference type="AlphaFoldDB" id="A0AA39CGE4"/>
<gene>
    <name evidence="1" type="ORF">H2200_008220</name>
</gene>
<comment type="caution">
    <text evidence="1">The sequence shown here is derived from an EMBL/GenBank/DDBJ whole genome shotgun (WGS) entry which is preliminary data.</text>
</comment>